<dbReference type="WBParaSite" id="maker-uti_cns_0000266-snap-gene-0.4-mRNA-1">
    <property type="protein sequence ID" value="maker-uti_cns_0000266-snap-gene-0.4-mRNA-1"/>
    <property type="gene ID" value="maker-uti_cns_0000266-snap-gene-0.4"/>
</dbReference>
<keyword evidence="11" id="KW-0206">Cytoskeleton</keyword>
<feature type="compositionally biased region" description="Polar residues" evidence="15">
    <location>
        <begin position="138"/>
        <end position="149"/>
    </location>
</feature>
<evidence type="ECO:0000256" key="7">
    <source>
        <dbReference type="ARBA" id="ARBA00022701"/>
    </source>
</evidence>
<evidence type="ECO:0000313" key="16">
    <source>
        <dbReference type="Proteomes" id="UP000095280"/>
    </source>
</evidence>
<feature type="compositionally biased region" description="Basic and acidic residues" evidence="15">
    <location>
        <begin position="161"/>
        <end position="171"/>
    </location>
</feature>
<dbReference type="GO" id="GO:0005874">
    <property type="term" value="C:microtubule"/>
    <property type="evidence" value="ECO:0007669"/>
    <property type="project" value="UniProtKB-KW"/>
</dbReference>
<evidence type="ECO:0000256" key="13">
    <source>
        <dbReference type="ARBA" id="ARBA00047162"/>
    </source>
</evidence>
<dbReference type="AlphaFoldDB" id="A0A1I8FXB6"/>
<keyword evidence="10" id="KW-0969">Cilium</keyword>
<comment type="subunit">
    <text evidence="13">Homodimer. Interacts with HOOK1. Interacts with HOOK2. Interacts with HOOK3.</text>
</comment>
<dbReference type="PANTHER" id="PTHR14320">
    <property type="entry name" value="COILED-COIL DOMAIN-CONTAINING PROTEIN 181"/>
    <property type="match status" value="1"/>
</dbReference>
<evidence type="ECO:0000256" key="2">
    <source>
        <dbReference type="ARBA" id="ARBA00004230"/>
    </source>
</evidence>
<keyword evidence="7" id="KW-0493">Microtubule</keyword>
<evidence type="ECO:0000256" key="4">
    <source>
        <dbReference type="ARBA" id="ARBA00005737"/>
    </source>
</evidence>
<comment type="similarity">
    <text evidence="4">Belongs to the CCDC181 family.</text>
</comment>
<feature type="compositionally biased region" description="Polar residues" evidence="15">
    <location>
        <begin position="102"/>
        <end position="116"/>
    </location>
</feature>
<comment type="subcellular location">
    <subcellularLocation>
        <location evidence="2">Cell projection</location>
        <location evidence="2">Cilium</location>
        <location evidence="2">Flagellum</location>
    </subcellularLocation>
    <subcellularLocation>
        <location evidence="3">Cytoplasm</location>
        <location evidence="3">Cytoskeleton</location>
    </subcellularLocation>
</comment>
<evidence type="ECO:0000313" key="17">
    <source>
        <dbReference type="WBParaSite" id="maker-uti_cns_0000266-snap-gene-0.4-mRNA-1"/>
    </source>
</evidence>
<evidence type="ECO:0000256" key="11">
    <source>
        <dbReference type="ARBA" id="ARBA00023212"/>
    </source>
</evidence>
<comment type="function">
    <text evidence="1">Microtubule-binding protein that localizes to the microtubular manchette of elongating spermatids.</text>
</comment>
<keyword evidence="6" id="KW-0963">Cytoplasm</keyword>
<feature type="compositionally biased region" description="Basic and acidic residues" evidence="15">
    <location>
        <begin position="259"/>
        <end position="268"/>
    </location>
</feature>
<evidence type="ECO:0000256" key="10">
    <source>
        <dbReference type="ARBA" id="ARBA00023069"/>
    </source>
</evidence>
<keyword evidence="16" id="KW-1185">Reference proteome</keyword>
<dbReference type="InterPro" id="IPR026687">
    <property type="entry name" value="CCDC181"/>
</dbReference>
<protein>
    <recommendedName>
        <fullName evidence="5">Coiled-coil domain-containing protein 181</fullName>
    </recommendedName>
</protein>
<feature type="compositionally biased region" description="Acidic residues" evidence="15">
    <location>
        <begin position="31"/>
        <end position="40"/>
    </location>
</feature>
<accession>A0A1I8FXB6</accession>
<feature type="region of interest" description="Disordered" evidence="15">
    <location>
        <begin position="102"/>
        <end position="369"/>
    </location>
</feature>
<name>A0A1I8FXB6_9PLAT</name>
<evidence type="ECO:0000256" key="5">
    <source>
        <dbReference type="ARBA" id="ARBA00022306"/>
    </source>
</evidence>
<sequence>MSDSEDHQTDQYSKGYPKSTTAEIERLQQTEPEDWNEEKDAEFYQLLMDPAPDYEETRARLGQLNARLENEPAPQEDDGQAGGRKPRIRFSENLVQIIPLSTTLLQPQVAPTTPENESAPPLERGTDSEGADSEEARNSSTSGGDQDSSPRSKKVVVVNDGKIRYVNKSDVEADEAFDISDDEESGEGAKPGRNSRAKSASSTANRQSGGGGDRQQNNRAGSAKAARPEEQRRRDEQDEERRRENSAAFDAWLRRKREQQRTEAEQRQRQRQASAKSVDDKSPEDNEAAYQSWLARKRQKAEDERRQREQAERDDEERRRQRDGEKDRISFEQWLAAKREHRRRGEDPEAEEAGSRGGSDQHSQEDCRRAFKQWLRRKEEQRRQEEKLERQRARITRLALRRSRKSQALANALMAADSYRYLDYHGYR</sequence>
<organism evidence="16 17">
    <name type="scientific">Macrostomum lignano</name>
    <dbReference type="NCBI Taxonomy" id="282301"/>
    <lineage>
        <taxon>Eukaryota</taxon>
        <taxon>Metazoa</taxon>
        <taxon>Spiralia</taxon>
        <taxon>Lophotrochozoa</taxon>
        <taxon>Platyhelminthes</taxon>
        <taxon>Rhabditophora</taxon>
        <taxon>Macrostomorpha</taxon>
        <taxon>Macrostomida</taxon>
        <taxon>Macrostomidae</taxon>
        <taxon>Macrostomum</taxon>
    </lineage>
</organism>
<dbReference type="GO" id="GO:0031514">
    <property type="term" value="C:motile cilium"/>
    <property type="evidence" value="ECO:0007669"/>
    <property type="project" value="UniProtKB-SubCell"/>
</dbReference>
<dbReference type="GO" id="GO:0008017">
    <property type="term" value="F:microtubule binding"/>
    <property type="evidence" value="ECO:0007669"/>
    <property type="project" value="InterPro"/>
</dbReference>
<reference evidence="17" key="1">
    <citation type="submission" date="2016-11" db="UniProtKB">
        <authorList>
            <consortium name="WormBaseParasite"/>
        </authorList>
    </citation>
    <scope>IDENTIFICATION</scope>
</reference>
<keyword evidence="9 14" id="KW-0175">Coiled coil</keyword>
<evidence type="ECO:0000256" key="3">
    <source>
        <dbReference type="ARBA" id="ARBA00004245"/>
    </source>
</evidence>
<dbReference type="Proteomes" id="UP000095280">
    <property type="component" value="Unplaced"/>
</dbReference>
<feature type="compositionally biased region" description="Basic and acidic residues" evidence="15">
    <location>
        <begin position="300"/>
        <end position="330"/>
    </location>
</feature>
<keyword evidence="12" id="KW-0966">Cell projection</keyword>
<dbReference type="PANTHER" id="PTHR14320:SF2">
    <property type="entry name" value="COILED-COIL DOMAIN-CONTAINING PROTEIN 181"/>
    <property type="match status" value="1"/>
</dbReference>
<evidence type="ECO:0000256" key="6">
    <source>
        <dbReference type="ARBA" id="ARBA00022490"/>
    </source>
</evidence>
<feature type="compositionally biased region" description="Polar residues" evidence="15">
    <location>
        <begin position="197"/>
        <end position="207"/>
    </location>
</feature>
<keyword evidence="8" id="KW-0282">Flagellum</keyword>
<evidence type="ECO:0000256" key="1">
    <source>
        <dbReference type="ARBA" id="ARBA00002213"/>
    </source>
</evidence>
<evidence type="ECO:0000256" key="9">
    <source>
        <dbReference type="ARBA" id="ARBA00023054"/>
    </source>
</evidence>
<evidence type="ECO:0000256" key="12">
    <source>
        <dbReference type="ARBA" id="ARBA00023273"/>
    </source>
</evidence>
<feature type="coiled-coil region" evidence="14">
    <location>
        <begin position="371"/>
        <end position="401"/>
    </location>
</feature>
<evidence type="ECO:0000256" key="15">
    <source>
        <dbReference type="SAM" id="MobiDB-lite"/>
    </source>
</evidence>
<feature type="compositionally biased region" description="Acidic residues" evidence="15">
    <location>
        <begin position="172"/>
        <end position="186"/>
    </location>
</feature>
<proteinExistence type="inferred from homology"/>
<feature type="compositionally biased region" description="Basic and acidic residues" evidence="15">
    <location>
        <begin position="226"/>
        <end position="245"/>
    </location>
</feature>
<feature type="region of interest" description="Disordered" evidence="15">
    <location>
        <begin position="1"/>
        <end position="90"/>
    </location>
</feature>
<evidence type="ECO:0000256" key="14">
    <source>
        <dbReference type="SAM" id="Coils"/>
    </source>
</evidence>
<evidence type="ECO:0000256" key="8">
    <source>
        <dbReference type="ARBA" id="ARBA00022846"/>
    </source>
</evidence>